<dbReference type="SMART" id="SM00450">
    <property type="entry name" value="RHOD"/>
    <property type="match status" value="1"/>
</dbReference>
<gene>
    <name evidence="2" type="ORF">ACOF00016_LOCUS15190</name>
</gene>
<dbReference type="SUPFAM" id="SSF52821">
    <property type="entry name" value="Rhodanese/Cell cycle control phosphatase"/>
    <property type="match status" value="1"/>
</dbReference>
<name>A0A7S3LC27_9STRA</name>
<feature type="domain" description="Rhodanese" evidence="1">
    <location>
        <begin position="11"/>
        <end position="134"/>
    </location>
</feature>
<dbReference type="AlphaFoldDB" id="A0A7S3LC27"/>
<dbReference type="InterPro" id="IPR001763">
    <property type="entry name" value="Rhodanese-like_dom"/>
</dbReference>
<protein>
    <recommendedName>
        <fullName evidence="1">Rhodanese domain-containing protein</fullName>
    </recommendedName>
</protein>
<dbReference type="InterPro" id="IPR036873">
    <property type="entry name" value="Rhodanese-like_dom_sf"/>
</dbReference>
<proteinExistence type="predicted"/>
<dbReference type="PROSITE" id="PS50206">
    <property type="entry name" value="RHODANESE_3"/>
    <property type="match status" value="1"/>
</dbReference>
<evidence type="ECO:0000259" key="1">
    <source>
        <dbReference type="PROSITE" id="PS50206"/>
    </source>
</evidence>
<dbReference type="Gene3D" id="3.40.250.10">
    <property type="entry name" value="Rhodanese-like domain"/>
    <property type="match status" value="1"/>
</dbReference>
<dbReference type="Pfam" id="PF00581">
    <property type="entry name" value="Rhodanese"/>
    <property type="match status" value="1"/>
</dbReference>
<dbReference type="CDD" id="cd00158">
    <property type="entry name" value="RHOD"/>
    <property type="match status" value="1"/>
</dbReference>
<sequence length="374" mass="41845">MIADGSTAEGAENRILVVDTRSSLDYIHGHIQDALNVPYDLTAQDGKPLYTNGRDKVSTTASDKMADSWMTHLLVNQLVNDFVSTYQDSTIIFYGDDRASDAVQIAQKIGYTHVSILQSSNYEEWLFKHPGMTEMYAPGVVSMDELSGSFVVSGLVNNVNYENVSIRATHHGITYKGGALSRNSLIWANIPPFCFLELLTYLGADPKGNMAKGIDSGDMADWKSKYPDGQRVDYELTWDGADRYYHLDELFDEKPSEFDTTATTTSRRDFTTLGMEPRIGGTRDSNVLWNPGCLYCHYACVCGITSNAKANEDTWFDDGGIYDIIHFPNDDRNYYASRYYAQADRMPGAGKKILIRVKIIKLRGRSPCSQARPK</sequence>
<reference evidence="2" key="1">
    <citation type="submission" date="2021-01" db="EMBL/GenBank/DDBJ databases">
        <authorList>
            <person name="Corre E."/>
            <person name="Pelletier E."/>
            <person name="Niang G."/>
            <person name="Scheremetjew M."/>
            <person name="Finn R."/>
            <person name="Kale V."/>
            <person name="Holt S."/>
            <person name="Cochrane G."/>
            <person name="Meng A."/>
            <person name="Brown T."/>
            <person name="Cohen L."/>
        </authorList>
    </citation>
    <scope>NUCLEOTIDE SEQUENCE</scope>
    <source>
        <strain evidence="2">CCMP127</strain>
    </source>
</reference>
<organism evidence="2">
    <name type="scientific">Amphora coffeiformis</name>
    <dbReference type="NCBI Taxonomy" id="265554"/>
    <lineage>
        <taxon>Eukaryota</taxon>
        <taxon>Sar</taxon>
        <taxon>Stramenopiles</taxon>
        <taxon>Ochrophyta</taxon>
        <taxon>Bacillariophyta</taxon>
        <taxon>Bacillariophyceae</taxon>
        <taxon>Bacillariophycidae</taxon>
        <taxon>Thalassiophysales</taxon>
        <taxon>Catenulaceae</taxon>
        <taxon>Amphora</taxon>
    </lineage>
</organism>
<accession>A0A7S3LC27</accession>
<dbReference type="EMBL" id="HBIM01020206">
    <property type="protein sequence ID" value="CAE0418308.1"/>
    <property type="molecule type" value="Transcribed_RNA"/>
</dbReference>
<evidence type="ECO:0000313" key="2">
    <source>
        <dbReference type="EMBL" id="CAE0418308.1"/>
    </source>
</evidence>